<accession>C4K6Q4</accession>
<gene>
    <name evidence="1" type="ordered locus">HDEF_1636</name>
</gene>
<protein>
    <submittedName>
        <fullName evidence="1">Uncharacterized protein</fullName>
    </submittedName>
</protein>
<dbReference type="Proteomes" id="UP000002334">
    <property type="component" value="Chromosome"/>
</dbReference>
<proteinExistence type="predicted"/>
<evidence type="ECO:0000313" key="2">
    <source>
        <dbReference type="Proteomes" id="UP000002334"/>
    </source>
</evidence>
<sequence>MISSFLKNILDIFIHSMKHIKFNYKILKSMIFEKYF</sequence>
<dbReference type="KEGG" id="hde:HDEF_1636"/>
<organism evidence="1 2">
    <name type="scientific">Hamiltonella defensa subsp. Acyrthosiphon pisum (strain 5AT)</name>
    <dbReference type="NCBI Taxonomy" id="572265"/>
    <lineage>
        <taxon>Bacteria</taxon>
        <taxon>Pseudomonadati</taxon>
        <taxon>Pseudomonadota</taxon>
        <taxon>Gammaproteobacteria</taxon>
        <taxon>Enterobacterales</taxon>
        <taxon>Enterobacteriaceae</taxon>
        <taxon>aphid secondary symbionts</taxon>
        <taxon>Candidatus Williamhamiltonella</taxon>
    </lineage>
</organism>
<reference evidence="1 2" key="1">
    <citation type="journal article" date="2009" name="Proc. Natl. Acad. Sci. U.S.A.">
        <title>Hamiltonella defensa, genome evolution of protective bacterial endosymbiont from pathogenic ancestors.</title>
        <authorList>
            <person name="Degnan P.H."/>
            <person name="Yu Y."/>
            <person name="Sisneros N."/>
            <person name="Wing R.A."/>
            <person name="Moran N.A."/>
        </authorList>
    </citation>
    <scope>NUCLEOTIDE SEQUENCE [LARGE SCALE GENOMIC DNA]</scope>
    <source>
        <strain evidence="2">5AT</strain>
    </source>
</reference>
<keyword evidence="2" id="KW-1185">Reference proteome</keyword>
<name>C4K6Q4_HAMD5</name>
<evidence type="ECO:0000313" key="1">
    <source>
        <dbReference type="EMBL" id="ACQ68248.1"/>
    </source>
</evidence>
<dbReference type="STRING" id="572265.HDEF_1636"/>
<dbReference type="AlphaFoldDB" id="C4K6Q4"/>
<dbReference type="EMBL" id="CP001277">
    <property type="protein sequence ID" value="ACQ68248.1"/>
    <property type="molecule type" value="Genomic_DNA"/>
</dbReference>
<dbReference type="HOGENOM" id="CLU_3356556_0_0_6"/>